<dbReference type="GO" id="GO:0016020">
    <property type="term" value="C:membrane"/>
    <property type="evidence" value="ECO:0007669"/>
    <property type="project" value="TreeGrafter"/>
</dbReference>
<gene>
    <name evidence="4" type="ORF">BWK62_00650</name>
</gene>
<dbReference type="PROSITE" id="PS51677">
    <property type="entry name" value="NODB"/>
    <property type="match status" value="1"/>
</dbReference>
<dbReference type="InterPro" id="IPR002509">
    <property type="entry name" value="NODB_dom"/>
</dbReference>
<evidence type="ECO:0000256" key="2">
    <source>
        <dbReference type="ARBA" id="ARBA00022801"/>
    </source>
</evidence>
<evidence type="ECO:0000256" key="1">
    <source>
        <dbReference type="ARBA" id="ARBA00022723"/>
    </source>
</evidence>
<dbReference type="PANTHER" id="PTHR10587:SF133">
    <property type="entry name" value="CHITIN DEACETYLASE 1-RELATED"/>
    <property type="match status" value="1"/>
</dbReference>
<dbReference type="GO" id="GO:0046872">
    <property type="term" value="F:metal ion binding"/>
    <property type="evidence" value="ECO:0007669"/>
    <property type="project" value="UniProtKB-KW"/>
</dbReference>
<name>A0A246GEF9_9FLAO</name>
<evidence type="ECO:0000259" key="3">
    <source>
        <dbReference type="PROSITE" id="PS51677"/>
    </source>
</evidence>
<dbReference type="Gene3D" id="3.20.20.370">
    <property type="entry name" value="Glycoside hydrolase/deacetylase"/>
    <property type="match status" value="1"/>
</dbReference>
<dbReference type="Pfam" id="PF01522">
    <property type="entry name" value="Polysacc_deac_1"/>
    <property type="match status" value="1"/>
</dbReference>
<dbReference type="GO" id="GO:0016810">
    <property type="term" value="F:hydrolase activity, acting on carbon-nitrogen (but not peptide) bonds"/>
    <property type="evidence" value="ECO:0007669"/>
    <property type="project" value="InterPro"/>
</dbReference>
<organism evidence="4 5">
    <name type="scientific">Flavobacterium columnare</name>
    <dbReference type="NCBI Taxonomy" id="996"/>
    <lineage>
        <taxon>Bacteria</taxon>
        <taxon>Pseudomonadati</taxon>
        <taxon>Bacteroidota</taxon>
        <taxon>Flavobacteriia</taxon>
        <taxon>Flavobacteriales</taxon>
        <taxon>Flavobacteriaceae</taxon>
        <taxon>Flavobacterium</taxon>
    </lineage>
</organism>
<keyword evidence="2" id="KW-0378">Hydrolase</keyword>
<feature type="domain" description="NodB homology" evidence="3">
    <location>
        <begin position="178"/>
        <end position="359"/>
    </location>
</feature>
<comment type="caution">
    <text evidence="4">The sequence shown here is derived from an EMBL/GenBank/DDBJ whole genome shotgun (WGS) entry which is preliminary data.</text>
</comment>
<sequence length="367" mass="43545">MKKIYIILLCINLTSLAQIKVAKINRSVWPYQIHSKTDFDVASKMEMLVFSQTLNEFINEDIDVLKNRIKTKSFNEFSVHEWERKTQNILLNNFRDLSDESLSKYVSVKKNIDWNYLKNYQLEKKIPTSLIKWYVKSHEFYTLYLQELYRLAALFPRITSEIEVLDELEITGNYLGQKQFLLSFDDGPTTVNGNTDKTIQMLEENNLKGIFFVLGQSLQKRLSKSIFNDLYKGHLVGSHGWEHQSHQSYENWKKSIDDTDELIKRNSNTKMIYFRPPYGQRNKKVIHYLKTINSKVMLWNLDSQDWNSTITVNEIADRQITLMLLWRKGILLFHDVHPKAYKAVPLIYNYFKEAQINWVDPNKSDFR</sequence>
<reference evidence="4 5" key="1">
    <citation type="journal article" date="2017" name="Infect. Genet. Evol.">
        <title>Comparative genome analysis of fish pathogen Flavobacterium columnare reveals extensive sequence diversity within the species.</title>
        <authorList>
            <person name="Kayansamruaj P."/>
            <person name="Dong H.T."/>
            <person name="Hirono I."/>
            <person name="Kondo H."/>
            <person name="Senapin S."/>
            <person name="Rodkhum C."/>
        </authorList>
    </citation>
    <scope>NUCLEOTIDE SEQUENCE [LARGE SCALE GENOMIC DNA]</scope>
    <source>
        <strain evidence="4 5">1214</strain>
    </source>
</reference>
<dbReference type="InterPro" id="IPR050248">
    <property type="entry name" value="Polysacc_deacetylase_ArnD"/>
</dbReference>
<dbReference type="PANTHER" id="PTHR10587">
    <property type="entry name" value="GLYCOSYL TRANSFERASE-RELATED"/>
    <property type="match status" value="1"/>
</dbReference>
<keyword evidence="1" id="KW-0479">Metal-binding</keyword>
<dbReference type="Proteomes" id="UP000198034">
    <property type="component" value="Unassembled WGS sequence"/>
</dbReference>
<dbReference type="GO" id="GO:0005975">
    <property type="term" value="P:carbohydrate metabolic process"/>
    <property type="evidence" value="ECO:0007669"/>
    <property type="project" value="InterPro"/>
</dbReference>
<evidence type="ECO:0000313" key="5">
    <source>
        <dbReference type="Proteomes" id="UP000198034"/>
    </source>
</evidence>
<dbReference type="SUPFAM" id="SSF88713">
    <property type="entry name" value="Glycoside hydrolase/deacetylase"/>
    <property type="match status" value="1"/>
</dbReference>
<accession>A0A246GEF9</accession>
<protein>
    <recommendedName>
        <fullName evidence="3">NodB homology domain-containing protein</fullName>
    </recommendedName>
</protein>
<dbReference type="InterPro" id="IPR011330">
    <property type="entry name" value="Glyco_hydro/deAcase_b/a-brl"/>
</dbReference>
<proteinExistence type="predicted"/>
<dbReference type="CDD" id="cd10917">
    <property type="entry name" value="CE4_NodB_like_6s_7s"/>
    <property type="match status" value="1"/>
</dbReference>
<dbReference type="EMBL" id="MTCY01000001">
    <property type="protein sequence ID" value="OWP79773.1"/>
    <property type="molecule type" value="Genomic_DNA"/>
</dbReference>
<evidence type="ECO:0000313" key="4">
    <source>
        <dbReference type="EMBL" id="OWP79773.1"/>
    </source>
</evidence>
<dbReference type="AlphaFoldDB" id="A0A246GEF9"/>